<organism evidence="1 2">
    <name type="scientific">Halomonas chromatireducens</name>
    <dbReference type="NCBI Taxonomy" id="507626"/>
    <lineage>
        <taxon>Bacteria</taxon>
        <taxon>Pseudomonadati</taxon>
        <taxon>Pseudomonadota</taxon>
        <taxon>Gammaproteobacteria</taxon>
        <taxon>Oceanospirillales</taxon>
        <taxon>Halomonadaceae</taxon>
        <taxon>Halomonas</taxon>
    </lineage>
</organism>
<dbReference type="EMBL" id="CP014226">
    <property type="protein sequence ID" value="AMD00503.1"/>
    <property type="molecule type" value="Genomic_DNA"/>
</dbReference>
<dbReference type="KEGG" id="hco:LOKO_01435"/>
<reference evidence="1 2" key="2">
    <citation type="submission" date="2016-02" db="EMBL/GenBank/DDBJ databases">
        <authorList>
            <person name="Wen L."/>
            <person name="He K."/>
            <person name="Yang H."/>
        </authorList>
    </citation>
    <scope>NUCLEOTIDE SEQUENCE [LARGE SCALE GENOMIC DNA]</scope>
    <source>
        <strain evidence="1 2">AGD 8-3</strain>
    </source>
</reference>
<sequence>MSGEFQHLVHYEAQIAQGGLIVVGGAQVFLEGRGQRRIDDPLANLGTHPRQLGDVVDVKPVQSLINALVEPLMGQELAIGVGGGGETAGDCDAGSREV</sequence>
<accession>A0A109ULG4</accession>
<dbReference type="AlphaFoldDB" id="A0A109ULG4"/>
<protein>
    <submittedName>
        <fullName evidence="1">Uncharacterized protein</fullName>
    </submittedName>
</protein>
<keyword evidence="2" id="KW-1185">Reference proteome</keyword>
<name>A0A109ULG4_9GAMM</name>
<gene>
    <name evidence="1" type="ORF">LOKO_01435</name>
</gene>
<dbReference type="STRING" id="507626.LOKO_01435"/>
<evidence type="ECO:0000313" key="1">
    <source>
        <dbReference type="EMBL" id="AMD00503.1"/>
    </source>
</evidence>
<dbReference type="Proteomes" id="UP000063387">
    <property type="component" value="Chromosome"/>
</dbReference>
<dbReference type="PATRIC" id="fig|507626.3.peg.1421"/>
<proteinExistence type="predicted"/>
<evidence type="ECO:0000313" key="2">
    <source>
        <dbReference type="Proteomes" id="UP000063387"/>
    </source>
</evidence>
<reference evidence="1 2" key="1">
    <citation type="journal article" date="2016" name="Genome Announc.">
        <title>Draft Genome Sequence of 'Halomonas chromatireducens' Strain AGD 8-3, a Haloalkaliphilic Chromate- and Selenite-Reducing Gammaproteobacterium.</title>
        <authorList>
            <person name="Sharko F.S."/>
            <person name="Shapovalova A.A."/>
            <person name="Tsygankova S.V."/>
            <person name="Komova A.V."/>
            <person name="Boulygina E.S."/>
            <person name="Teslyuk A.B."/>
            <person name="Gotovtsev P.M."/>
            <person name="Namsaraev Z.B."/>
            <person name="Khijniak T.V."/>
            <person name="Nedoluzhko A.V."/>
            <person name="Vasilov R.G."/>
        </authorList>
    </citation>
    <scope>NUCLEOTIDE SEQUENCE [LARGE SCALE GENOMIC DNA]</scope>
    <source>
        <strain evidence="1 2">AGD 8-3</strain>
    </source>
</reference>